<evidence type="ECO:0000313" key="14">
    <source>
        <dbReference type="WBParaSite" id="PSAMB.scaffold1167size35082.g11407.t1"/>
    </source>
</evidence>
<dbReference type="InterPro" id="IPR036811">
    <property type="entry name" value="Ubol_cytC_Rdtase_hinge_dom_sf"/>
</dbReference>
<evidence type="ECO:0000256" key="3">
    <source>
        <dbReference type="ARBA" id="ARBA00022448"/>
    </source>
</evidence>
<evidence type="ECO:0000259" key="12">
    <source>
        <dbReference type="Pfam" id="PF02320"/>
    </source>
</evidence>
<evidence type="ECO:0000256" key="2">
    <source>
        <dbReference type="ARBA" id="ARBA00006498"/>
    </source>
</evidence>
<keyword evidence="6 10" id="KW-0249">Electron transport</keyword>
<feature type="domain" description="Ubiquinol-cytochrome C reductase hinge" evidence="12">
    <location>
        <begin position="7"/>
        <end position="68"/>
    </location>
</feature>
<protein>
    <recommendedName>
        <fullName evidence="10">Cytochrome b-c1 complex subunit 6</fullName>
    </recommendedName>
</protein>
<evidence type="ECO:0000256" key="11">
    <source>
        <dbReference type="PIRSR" id="PIRSR000019-1"/>
    </source>
</evidence>
<evidence type="ECO:0000256" key="5">
    <source>
        <dbReference type="ARBA" id="ARBA00022792"/>
    </source>
</evidence>
<feature type="disulfide bond" evidence="11">
    <location>
        <begin position="30"/>
        <end position="44"/>
    </location>
</feature>
<evidence type="ECO:0000256" key="8">
    <source>
        <dbReference type="ARBA" id="ARBA00023136"/>
    </source>
</evidence>
<evidence type="ECO:0000313" key="15">
    <source>
        <dbReference type="WBParaSite" id="PSAMB.scaffold1279size33439.g12058.t1"/>
    </source>
</evidence>
<dbReference type="PANTHER" id="PTHR15336">
    <property type="entry name" value="UBIQUINOL-CYTOCHROME C REDUCTASE COMPLEX 7.8 KDA PROTEIN"/>
    <property type="match status" value="1"/>
</dbReference>
<dbReference type="WBParaSite" id="PSAMB.scaffold1279size33439.g12058.t1">
    <property type="protein sequence ID" value="PSAMB.scaffold1279size33439.g12058.t1"/>
    <property type="gene ID" value="PSAMB.scaffold1279size33439.g12058"/>
</dbReference>
<comment type="similarity">
    <text evidence="2 10">Belongs to the UQCRH/QCR6 family.</text>
</comment>
<evidence type="ECO:0000256" key="1">
    <source>
        <dbReference type="ARBA" id="ARBA00004137"/>
    </source>
</evidence>
<dbReference type="InterPro" id="IPR023184">
    <property type="entry name" value="Ubol_cytC_Rdtase_hinge_dom"/>
</dbReference>
<sequence>MSDEVVDPLPAAREECEHHCTKLKERLDECNNRVSSRTKTDENCHEEFIDFISCVDHCAMPKAFAKLK</sequence>
<comment type="function">
    <text evidence="10">Component of the ubiquinol-cytochrome c oxidoreductase, a multisubunit transmembrane complex that is part of the mitochondrial electron transport chain which drives oxidative phosphorylation.</text>
</comment>
<accession>A0A914UPW4</accession>
<evidence type="ECO:0000256" key="4">
    <source>
        <dbReference type="ARBA" id="ARBA00022660"/>
    </source>
</evidence>
<dbReference type="FunFam" id="1.10.287.20:FF:000001">
    <property type="entry name" value="Cytochrome b-c1 complex subunit 6"/>
    <property type="match status" value="1"/>
</dbReference>
<dbReference type="WBParaSite" id="PSAMB.scaffold1167size35082.g11407.t1">
    <property type="protein sequence ID" value="PSAMB.scaffold1167size35082.g11407.t1"/>
    <property type="gene ID" value="PSAMB.scaffold1167size35082.g11407"/>
</dbReference>
<keyword evidence="8 10" id="KW-0472">Membrane</keyword>
<keyword evidence="4 10" id="KW-0679">Respiratory chain</keyword>
<evidence type="ECO:0000313" key="13">
    <source>
        <dbReference type="Proteomes" id="UP000887566"/>
    </source>
</evidence>
<keyword evidence="7 10" id="KW-0496">Mitochondrion</keyword>
<keyword evidence="3 10" id="KW-0813">Transport</keyword>
<keyword evidence="5 10" id="KW-0999">Mitochondrion inner membrane</keyword>
<evidence type="ECO:0000256" key="9">
    <source>
        <dbReference type="ARBA" id="ARBA00023157"/>
    </source>
</evidence>
<dbReference type="GO" id="GO:0005743">
    <property type="term" value="C:mitochondrial inner membrane"/>
    <property type="evidence" value="ECO:0007669"/>
    <property type="project" value="UniProtKB-SubCell"/>
</dbReference>
<dbReference type="GO" id="GO:0006122">
    <property type="term" value="P:mitochondrial electron transport, ubiquinol to cytochrome c"/>
    <property type="evidence" value="ECO:0007669"/>
    <property type="project" value="InterPro"/>
</dbReference>
<dbReference type="SUPFAM" id="SSF81531">
    <property type="entry name" value="Non-heme 11 kDa protein of cytochrome bc1 complex (Ubiquinol-cytochrome c reductase)"/>
    <property type="match status" value="1"/>
</dbReference>
<evidence type="ECO:0000256" key="10">
    <source>
        <dbReference type="PIRNR" id="PIRNR000019"/>
    </source>
</evidence>
<evidence type="ECO:0000256" key="6">
    <source>
        <dbReference type="ARBA" id="ARBA00022982"/>
    </source>
</evidence>
<dbReference type="InterPro" id="IPR003422">
    <property type="entry name" value="Cyt_b-c1_6"/>
</dbReference>
<organism evidence="13 14">
    <name type="scientific">Plectus sambesii</name>
    <dbReference type="NCBI Taxonomy" id="2011161"/>
    <lineage>
        <taxon>Eukaryota</taxon>
        <taxon>Metazoa</taxon>
        <taxon>Ecdysozoa</taxon>
        <taxon>Nematoda</taxon>
        <taxon>Chromadorea</taxon>
        <taxon>Plectida</taxon>
        <taxon>Plectina</taxon>
        <taxon>Plectoidea</taxon>
        <taxon>Plectidae</taxon>
        <taxon>Plectus</taxon>
    </lineage>
</organism>
<feature type="disulfide bond" evidence="11">
    <location>
        <begin position="16"/>
        <end position="58"/>
    </location>
</feature>
<dbReference type="PIRSF" id="PIRSF000019">
    <property type="entry name" value="Bc1_11K"/>
    <property type="match status" value="1"/>
</dbReference>
<dbReference type="Proteomes" id="UP000887566">
    <property type="component" value="Unplaced"/>
</dbReference>
<evidence type="ECO:0000256" key="7">
    <source>
        <dbReference type="ARBA" id="ARBA00023128"/>
    </source>
</evidence>
<proteinExistence type="inferred from homology"/>
<dbReference type="Pfam" id="PF02320">
    <property type="entry name" value="UCR_hinge"/>
    <property type="match status" value="1"/>
</dbReference>
<name>A0A914UPW4_9BILA</name>
<dbReference type="Gene3D" id="1.10.287.20">
    <property type="entry name" value="Ubiquinol-cytochrome C reductase hinge domain"/>
    <property type="match status" value="1"/>
</dbReference>
<keyword evidence="13" id="KW-1185">Reference proteome</keyword>
<dbReference type="AlphaFoldDB" id="A0A914UPW4"/>
<keyword evidence="9 11" id="KW-1015">Disulfide bond</keyword>
<dbReference type="PANTHER" id="PTHR15336:SF0">
    <property type="entry name" value="CYTOCHROME B-C1 COMPLEX SUBUNIT 6, MITOCHONDRIAL"/>
    <property type="match status" value="1"/>
</dbReference>
<comment type="subcellular location">
    <subcellularLocation>
        <location evidence="1">Mitochondrion inner membrane</location>
        <topology evidence="1">Peripheral membrane protein</topology>
        <orientation evidence="1">Intermembrane side</orientation>
    </subcellularLocation>
</comment>
<reference evidence="14 15" key="1">
    <citation type="submission" date="2022-11" db="UniProtKB">
        <authorList>
            <consortium name="WormBaseParasite"/>
        </authorList>
    </citation>
    <scope>IDENTIFICATION</scope>
</reference>